<reference evidence="1 2" key="1">
    <citation type="submission" date="2018-11" db="EMBL/GenBank/DDBJ databases">
        <title>Schleiferia aggregans sp. nov., a moderately thermophilic heterotrophic bacterium isolated from microbial mats at a terrestrial hot spring.</title>
        <authorList>
            <person name="Iino T."/>
            <person name="Ohkuma M."/>
            <person name="Haruta S."/>
        </authorList>
    </citation>
    <scope>NUCLEOTIDE SEQUENCE [LARGE SCALE GENOMIC DNA]</scope>
    <source>
        <strain evidence="1 2">LA</strain>
    </source>
</reference>
<dbReference type="Proteomes" id="UP000286715">
    <property type="component" value="Unassembled WGS sequence"/>
</dbReference>
<keyword evidence="2" id="KW-1185">Reference proteome</keyword>
<evidence type="ECO:0000313" key="2">
    <source>
        <dbReference type="Proteomes" id="UP000286715"/>
    </source>
</evidence>
<name>A0A401XLB1_9FLAO</name>
<evidence type="ECO:0000313" key="1">
    <source>
        <dbReference type="EMBL" id="GCD77778.1"/>
    </source>
</evidence>
<dbReference type="EMBL" id="BHZE01000010">
    <property type="protein sequence ID" value="GCD77778.1"/>
    <property type="molecule type" value="Genomic_DNA"/>
</dbReference>
<protein>
    <submittedName>
        <fullName evidence="1">Uncharacterized protein</fullName>
    </submittedName>
</protein>
<dbReference type="AlphaFoldDB" id="A0A401XLB1"/>
<gene>
    <name evidence="1" type="ORF">JCM31826_12600</name>
</gene>
<sequence>MSLHTGLPKEAFDEKSFKNYENTLISGLKISGMYLAARSEQPAGFYEFFIRTDRTEMAGQYPVYPVTGCFGKKAMGIQNFVVKNDECSCKAASDYNYQMKARDVNSSFK</sequence>
<proteinExistence type="predicted"/>
<organism evidence="1 2">
    <name type="scientific">Thermaurantimonas aggregans</name>
    <dbReference type="NCBI Taxonomy" id="2173829"/>
    <lineage>
        <taxon>Bacteria</taxon>
        <taxon>Pseudomonadati</taxon>
        <taxon>Bacteroidota</taxon>
        <taxon>Flavobacteriia</taxon>
        <taxon>Flavobacteriales</taxon>
        <taxon>Schleiferiaceae</taxon>
        <taxon>Thermaurantimonas</taxon>
    </lineage>
</organism>
<accession>A0A401XLB1</accession>
<comment type="caution">
    <text evidence="1">The sequence shown here is derived from an EMBL/GenBank/DDBJ whole genome shotgun (WGS) entry which is preliminary data.</text>
</comment>